<dbReference type="EMBL" id="CP009389">
    <property type="protein sequence ID" value="AIN98067.1"/>
    <property type="molecule type" value="Genomic_DNA"/>
</dbReference>
<evidence type="ECO:0000256" key="2">
    <source>
        <dbReference type="SAM" id="Phobius"/>
    </source>
</evidence>
<sequence length="400" mass="44418">MQLVSDLQQRPKKGRLSVEKNIVPFYDLCTAVQFITFLIHTVTTVIGASRTFVHNIIVQNDFELTPALVHKTRNCSFSTVRNMYAFDSVNMTFTQSSVNDVFVDQAIQMRLAIFVCAATFFVGAVNRTLVDANVFVIKFRNFYFWKDIISATELLLLAYVMQITATIVQPASLLRDYLRHCGVQASSYLPFISIINLWVFAGVGYLTYVVGIALYLNNTLPKYGVMTPQEIEEYKAWLRSRRTEQEQVRMLIDEAKKAHARLHLMNSTDYKQGESNALSLPPSIMGPNGPTYSYPYSAAFPDYAPPAPGIPSAITDPRLPAPQLFGAGMIQTSGQPGMMPSSLYNSGEPPAAGPSFYETMPPGTTAHVSSAPRDPMSLPINMPRRRTAPSPSQGNPPTYN</sequence>
<dbReference type="VEuPathDB" id="TriTrypDB:LPAL13_200064900"/>
<evidence type="ECO:0000256" key="1">
    <source>
        <dbReference type="SAM" id="MobiDB-lite"/>
    </source>
</evidence>
<gene>
    <name evidence="3" type="ORF">LPMP_205760</name>
</gene>
<protein>
    <submittedName>
        <fullName evidence="3">Uncharacterized protein</fullName>
    </submittedName>
</protein>
<dbReference type="Proteomes" id="UP000063063">
    <property type="component" value="Chromosome 20"/>
</dbReference>
<feature type="transmembrane region" description="Helical" evidence="2">
    <location>
        <begin position="188"/>
        <end position="216"/>
    </location>
</feature>
<dbReference type="AlphaFoldDB" id="A0A088RPP8"/>
<feature type="transmembrane region" description="Helical" evidence="2">
    <location>
        <begin position="111"/>
        <end position="136"/>
    </location>
</feature>
<feature type="compositionally biased region" description="Polar residues" evidence="1">
    <location>
        <begin position="389"/>
        <end position="400"/>
    </location>
</feature>
<accession>A0A088RPP8</accession>
<dbReference type="GeneID" id="22574788"/>
<feature type="region of interest" description="Disordered" evidence="1">
    <location>
        <begin position="346"/>
        <end position="400"/>
    </location>
</feature>
<evidence type="ECO:0000313" key="4">
    <source>
        <dbReference type="Proteomes" id="UP000063063"/>
    </source>
</evidence>
<organism evidence="3 4">
    <name type="scientific">Leishmania panamensis</name>
    <dbReference type="NCBI Taxonomy" id="5679"/>
    <lineage>
        <taxon>Eukaryota</taxon>
        <taxon>Discoba</taxon>
        <taxon>Euglenozoa</taxon>
        <taxon>Kinetoplastea</taxon>
        <taxon>Metakinetoplastina</taxon>
        <taxon>Trypanosomatida</taxon>
        <taxon>Trypanosomatidae</taxon>
        <taxon>Leishmaniinae</taxon>
        <taxon>Leishmania</taxon>
        <taxon>Leishmania guyanensis species complex</taxon>
    </lineage>
</organism>
<dbReference type="OrthoDB" id="261603at2759"/>
<keyword evidence="2" id="KW-1133">Transmembrane helix</keyword>
<evidence type="ECO:0000313" key="3">
    <source>
        <dbReference type="EMBL" id="AIN98067.1"/>
    </source>
</evidence>
<keyword evidence="4" id="KW-1185">Reference proteome</keyword>
<dbReference type="KEGG" id="lpan:LPMP_205760"/>
<dbReference type="VEuPathDB" id="TriTrypDB:LPMP_205760"/>
<reference evidence="3 4" key="1">
    <citation type="journal article" date="2015" name="Sci. Rep.">
        <title>The genome of Leishmania panamensis: insights into genomics of the L. (Viannia) subgenus.</title>
        <authorList>
            <person name="Llanes A."/>
            <person name="Restrepo C.M."/>
            <person name="Vecchio G.D."/>
            <person name="Anguizola F.J."/>
            <person name="Lleonart R."/>
        </authorList>
    </citation>
    <scope>NUCLEOTIDE SEQUENCE [LARGE SCALE GENOMIC DNA]</scope>
    <source>
        <strain evidence="3 4">MHOM/PA/94/PSC-1</strain>
    </source>
</reference>
<feature type="transmembrane region" description="Helical" evidence="2">
    <location>
        <begin position="21"/>
        <end position="42"/>
    </location>
</feature>
<name>A0A088RPP8_LEIPA</name>
<dbReference type="RefSeq" id="XP_010698774.1">
    <property type="nucleotide sequence ID" value="XM_010700472.1"/>
</dbReference>
<dbReference type="eggNOG" id="ENOG502RXWK">
    <property type="taxonomic scope" value="Eukaryota"/>
</dbReference>
<proteinExistence type="predicted"/>
<feature type="transmembrane region" description="Helical" evidence="2">
    <location>
        <begin position="148"/>
        <end position="168"/>
    </location>
</feature>
<keyword evidence="2" id="KW-0472">Membrane</keyword>
<keyword evidence="2" id="KW-0812">Transmembrane</keyword>